<dbReference type="EMBL" id="KL597164">
    <property type="protein sequence ID" value="KER19632.1"/>
    <property type="molecule type" value="Genomic_DNA"/>
</dbReference>
<keyword evidence="3" id="KW-1185">Reference proteome</keyword>
<dbReference type="KEGG" id="ovi:T265_11646"/>
<evidence type="ECO:0000313" key="3">
    <source>
        <dbReference type="Proteomes" id="UP000054324"/>
    </source>
</evidence>
<protein>
    <submittedName>
        <fullName evidence="2">Uncharacterized protein</fullName>
    </submittedName>
</protein>
<feature type="region of interest" description="Disordered" evidence="1">
    <location>
        <begin position="1"/>
        <end position="22"/>
    </location>
</feature>
<dbReference type="CTD" id="20325814"/>
<dbReference type="GeneID" id="20325814"/>
<proteinExistence type="predicted"/>
<gene>
    <name evidence="2" type="ORF">T265_11646</name>
</gene>
<organism evidence="2 3">
    <name type="scientific">Opisthorchis viverrini</name>
    <name type="common">Southeast Asian liver fluke</name>
    <dbReference type="NCBI Taxonomy" id="6198"/>
    <lineage>
        <taxon>Eukaryota</taxon>
        <taxon>Metazoa</taxon>
        <taxon>Spiralia</taxon>
        <taxon>Lophotrochozoa</taxon>
        <taxon>Platyhelminthes</taxon>
        <taxon>Trematoda</taxon>
        <taxon>Digenea</taxon>
        <taxon>Opisthorchiida</taxon>
        <taxon>Opisthorchiata</taxon>
        <taxon>Opisthorchiidae</taxon>
        <taxon>Opisthorchis</taxon>
    </lineage>
</organism>
<evidence type="ECO:0000313" key="2">
    <source>
        <dbReference type="EMBL" id="KER19632.1"/>
    </source>
</evidence>
<dbReference type="Proteomes" id="UP000054324">
    <property type="component" value="Unassembled WGS sequence"/>
</dbReference>
<name>A0A074Z2A4_OPIVI</name>
<sequence length="118" mass="13305">MAARRQKGVTAGGPKRPDRDIPDTLATKFNEITTNDCKLWSAAECASKARMTWFRSSDFEQGKRTTSSGNLYLATSGQSFLDPPHFLISVDALHQKSEFVEWYCILDQEEYMSSSCQL</sequence>
<dbReference type="RefSeq" id="XP_009176617.1">
    <property type="nucleotide sequence ID" value="XM_009178353.1"/>
</dbReference>
<reference evidence="2 3" key="1">
    <citation type="submission" date="2013-11" db="EMBL/GenBank/DDBJ databases">
        <title>Opisthorchis viverrini - life in the bile duct.</title>
        <authorList>
            <person name="Young N.D."/>
            <person name="Nagarajan N."/>
            <person name="Lin S.J."/>
            <person name="Korhonen P.K."/>
            <person name="Jex A.R."/>
            <person name="Hall R.S."/>
            <person name="Safavi-Hemami H."/>
            <person name="Kaewkong W."/>
            <person name="Bertrand D."/>
            <person name="Gao S."/>
            <person name="Seet Q."/>
            <person name="Wongkham S."/>
            <person name="Teh B.T."/>
            <person name="Wongkham C."/>
            <person name="Intapan P.M."/>
            <person name="Maleewong W."/>
            <person name="Yang X."/>
            <person name="Hu M."/>
            <person name="Wang Z."/>
            <person name="Hofmann A."/>
            <person name="Sternberg P.W."/>
            <person name="Tan P."/>
            <person name="Wang J."/>
            <person name="Gasser R.B."/>
        </authorList>
    </citation>
    <scope>NUCLEOTIDE SEQUENCE [LARGE SCALE GENOMIC DNA]</scope>
</reference>
<accession>A0A074Z2A4</accession>
<dbReference type="AlphaFoldDB" id="A0A074Z2A4"/>
<evidence type="ECO:0000256" key="1">
    <source>
        <dbReference type="SAM" id="MobiDB-lite"/>
    </source>
</evidence>